<evidence type="ECO:0000256" key="1">
    <source>
        <dbReference type="SAM" id="Phobius"/>
    </source>
</evidence>
<proteinExistence type="predicted"/>
<feature type="transmembrane region" description="Helical" evidence="1">
    <location>
        <begin position="12"/>
        <end position="31"/>
    </location>
</feature>
<keyword evidence="1" id="KW-0812">Transmembrane</keyword>
<protein>
    <submittedName>
        <fullName evidence="2">Uncharacterized protein</fullName>
    </submittedName>
</protein>
<keyword evidence="1" id="KW-1133">Transmembrane helix</keyword>
<dbReference type="AlphaFoldDB" id="A0A0K2Y7Q5"/>
<evidence type="ECO:0000313" key="2">
    <source>
        <dbReference type="EMBL" id="CRI34908.1"/>
    </source>
</evidence>
<keyword evidence="1" id="KW-0472">Membrane</keyword>
<accession>A0A0K2Y7Q5</accession>
<dbReference type="Proteomes" id="UP000046090">
    <property type="component" value="Unassembled WGS sequence"/>
</dbReference>
<keyword evidence="3" id="KW-1185">Reference proteome</keyword>
<reference evidence="3" key="1">
    <citation type="submission" date="2014-12" db="EMBL/GenBank/DDBJ databases">
        <authorList>
            <person name="Smet A."/>
        </authorList>
    </citation>
    <scope>NUCLEOTIDE SEQUENCE [LARGE SCALE GENOMIC DNA]</scope>
</reference>
<name>A0A0K2Y7Q5_HELHE</name>
<dbReference type="EMBL" id="CDMK01000002">
    <property type="protein sequence ID" value="CRI34908.1"/>
    <property type="molecule type" value="Genomic_DNA"/>
</dbReference>
<evidence type="ECO:0000313" key="3">
    <source>
        <dbReference type="Proteomes" id="UP000046090"/>
    </source>
</evidence>
<gene>
    <name evidence="2" type="ORF">HHE01_07090</name>
</gene>
<sequence>MILNYALDIGKLGLLCLGVSVFFYYLYGLFLTPPPPI</sequence>
<organism evidence="2 3">
    <name type="scientific">Helicobacter heilmannii</name>
    <dbReference type="NCBI Taxonomy" id="35817"/>
    <lineage>
        <taxon>Bacteria</taxon>
        <taxon>Pseudomonadati</taxon>
        <taxon>Campylobacterota</taxon>
        <taxon>Epsilonproteobacteria</taxon>
        <taxon>Campylobacterales</taxon>
        <taxon>Helicobacteraceae</taxon>
        <taxon>Helicobacter</taxon>
    </lineage>
</organism>